<dbReference type="GO" id="GO:0005829">
    <property type="term" value="C:cytosol"/>
    <property type="evidence" value="ECO:0007669"/>
    <property type="project" value="TreeGrafter"/>
</dbReference>
<dbReference type="CDD" id="cd08646">
    <property type="entry name" value="FMT_core_Met-tRNA-FMT_N"/>
    <property type="match status" value="1"/>
</dbReference>
<dbReference type="InterPro" id="IPR005793">
    <property type="entry name" value="Formyl_trans_C"/>
</dbReference>
<dbReference type="Gene3D" id="3.40.50.12230">
    <property type="match status" value="1"/>
</dbReference>
<dbReference type="InterPro" id="IPR005794">
    <property type="entry name" value="Fmt"/>
</dbReference>
<dbReference type="SUPFAM" id="SSF53328">
    <property type="entry name" value="Formyltransferase"/>
    <property type="match status" value="1"/>
</dbReference>
<dbReference type="GO" id="GO:0004479">
    <property type="term" value="F:methionyl-tRNA formyltransferase activity"/>
    <property type="evidence" value="ECO:0007669"/>
    <property type="project" value="UniProtKB-UniRule"/>
</dbReference>
<dbReference type="CDD" id="cd08704">
    <property type="entry name" value="Met_tRNA_FMT_C"/>
    <property type="match status" value="1"/>
</dbReference>
<dbReference type="NCBIfam" id="TIGR00460">
    <property type="entry name" value="fmt"/>
    <property type="match status" value="1"/>
</dbReference>
<dbReference type="PANTHER" id="PTHR11138:SF5">
    <property type="entry name" value="METHIONYL-TRNA FORMYLTRANSFERASE, MITOCHONDRIAL"/>
    <property type="match status" value="1"/>
</dbReference>
<dbReference type="InterPro" id="IPR041711">
    <property type="entry name" value="Met-tRNA-FMT_N"/>
</dbReference>
<dbReference type="Proteomes" id="UP000782880">
    <property type="component" value="Unassembled WGS sequence"/>
</dbReference>
<evidence type="ECO:0000256" key="4">
    <source>
        <dbReference type="ARBA" id="ARBA00022917"/>
    </source>
</evidence>
<dbReference type="InterPro" id="IPR036477">
    <property type="entry name" value="Formyl_transf_N_sf"/>
</dbReference>
<feature type="binding site" evidence="5">
    <location>
        <begin position="109"/>
        <end position="112"/>
    </location>
    <ligand>
        <name>(6S)-5,6,7,8-tetrahydrofolate</name>
        <dbReference type="ChEBI" id="CHEBI:57453"/>
    </ligand>
</feature>
<evidence type="ECO:0000259" key="6">
    <source>
        <dbReference type="Pfam" id="PF00551"/>
    </source>
</evidence>
<keyword evidence="4 5" id="KW-0648">Protein biosynthesis</keyword>
<dbReference type="HAMAP" id="MF_00182">
    <property type="entry name" value="Formyl_trans"/>
    <property type="match status" value="1"/>
</dbReference>
<evidence type="ECO:0000259" key="7">
    <source>
        <dbReference type="Pfam" id="PF02911"/>
    </source>
</evidence>
<proteinExistence type="inferred from homology"/>
<comment type="caution">
    <text evidence="8">The sequence shown here is derived from an EMBL/GenBank/DDBJ whole genome shotgun (WGS) entry which is preliminary data.</text>
</comment>
<evidence type="ECO:0000256" key="3">
    <source>
        <dbReference type="ARBA" id="ARBA00022679"/>
    </source>
</evidence>
<dbReference type="PANTHER" id="PTHR11138">
    <property type="entry name" value="METHIONYL-TRNA FORMYLTRANSFERASE"/>
    <property type="match status" value="1"/>
</dbReference>
<dbReference type="FunFam" id="3.40.50.12230:FF:000001">
    <property type="entry name" value="Methionyl-tRNA formyltransferase"/>
    <property type="match status" value="1"/>
</dbReference>
<protein>
    <recommendedName>
        <fullName evidence="2 5">Methionyl-tRNA formyltransferase</fullName>
        <ecNumber evidence="2 5">2.1.2.9</ecNumber>
    </recommendedName>
</protein>
<dbReference type="Pfam" id="PF02911">
    <property type="entry name" value="Formyl_trans_C"/>
    <property type="match status" value="1"/>
</dbReference>
<evidence type="ECO:0000313" key="8">
    <source>
        <dbReference type="EMBL" id="HJG29729.1"/>
    </source>
</evidence>
<gene>
    <name evidence="5 8" type="primary">fmt</name>
    <name evidence="8" type="ORF">K8V20_13935</name>
</gene>
<sequence>MKILFMGTPDIAAESLAALMEAGHEICAVFTRRDKPVGRKQILTAPPVKQLAVQHGIPVYQPRTLRDGSSDDLIRELAPDIIVVVAYGCIIPPQLLQVAPYGCVNLHVSLLPKYRGSAPIQWAVLNGDTQTGVSIMQLDEGLDTGDVLMVEPVGIAPEETSGQLFDRVSAIGAKTLVAALEKLQAGQLQAVPQQHEQATMAPPLNKEMARFDFTQDAVHIHNWVRGMNPWPVAWFEQDGKKIKVLECRVAKNECGAAPGTVLALKPLTIASSRDAVELLTVTPEGGRPMAGTAWAAGRRMKVGDVL</sequence>
<dbReference type="Pfam" id="PF00551">
    <property type="entry name" value="Formyl_trans_N"/>
    <property type="match status" value="1"/>
</dbReference>
<comment type="catalytic activity">
    <reaction evidence="5">
        <text>L-methionyl-tRNA(fMet) + (6R)-10-formyltetrahydrofolate = N-formyl-L-methionyl-tRNA(fMet) + (6S)-5,6,7,8-tetrahydrofolate + H(+)</text>
        <dbReference type="Rhea" id="RHEA:24380"/>
        <dbReference type="Rhea" id="RHEA-COMP:9952"/>
        <dbReference type="Rhea" id="RHEA-COMP:9953"/>
        <dbReference type="ChEBI" id="CHEBI:15378"/>
        <dbReference type="ChEBI" id="CHEBI:57453"/>
        <dbReference type="ChEBI" id="CHEBI:78530"/>
        <dbReference type="ChEBI" id="CHEBI:78844"/>
        <dbReference type="ChEBI" id="CHEBI:195366"/>
        <dbReference type="EC" id="2.1.2.9"/>
    </reaction>
</comment>
<comment type="function">
    <text evidence="5">Attaches a formyl group to the free amino group of methionyl-tRNA(fMet). The formyl group appears to play a dual role in the initiator identity of N-formylmethionyl-tRNA by promoting its recognition by IF2 and preventing the misappropriation of this tRNA by the elongation apparatus.</text>
</comment>
<dbReference type="EMBL" id="DYVE01000353">
    <property type="protein sequence ID" value="HJG29729.1"/>
    <property type="molecule type" value="Genomic_DNA"/>
</dbReference>
<evidence type="ECO:0000256" key="2">
    <source>
        <dbReference type="ARBA" id="ARBA00012261"/>
    </source>
</evidence>
<dbReference type="SUPFAM" id="SSF50486">
    <property type="entry name" value="FMT C-terminal domain-like"/>
    <property type="match status" value="1"/>
</dbReference>
<feature type="domain" description="Formyl transferase C-terminal" evidence="7">
    <location>
        <begin position="204"/>
        <end position="298"/>
    </location>
</feature>
<keyword evidence="3 5" id="KW-0808">Transferase</keyword>
<dbReference type="InterPro" id="IPR044135">
    <property type="entry name" value="Met-tRNA-FMT_C"/>
</dbReference>
<reference evidence="8" key="2">
    <citation type="submission" date="2021-09" db="EMBL/GenBank/DDBJ databases">
        <authorList>
            <person name="Gilroy R."/>
        </authorList>
    </citation>
    <scope>NUCLEOTIDE SEQUENCE</scope>
    <source>
        <strain evidence="8">ChiBcec21-2208</strain>
    </source>
</reference>
<evidence type="ECO:0000256" key="5">
    <source>
        <dbReference type="HAMAP-Rule" id="MF_00182"/>
    </source>
</evidence>
<accession>A0A921IM32</accession>
<comment type="similarity">
    <text evidence="1 5">Belongs to the Fmt family.</text>
</comment>
<dbReference type="InterPro" id="IPR002376">
    <property type="entry name" value="Formyl_transf_N"/>
</dbReference>
<dbReference type="EC" id="2.1.2.9" evidence="2 5"/>
<evidence type="ECO:0000313" key="9">
    <source>
        <dbReference type="Proteomes" id="UP000782880"/>
    </source>
</evidence>
<reference evidence="8" key="1">
    <citation type="journal article" date="2021" name="PeerJ">
        <title>Extensive microbial diversity within the chicken gut microbiome revealed by metagenomics and culture.</title>
        <authorList>
            <person name="Gilroy R."/>
            <person name="Ravi A."/>
            <person name="Getino M."/>
            <person name="Pursley I."/>
            <person name="Horton D.L."/>
            <person name="Alikhan N.F."/>
            <person name="Baker D."/>
            <person name="Gharbi K."/>
            <person name="Hall N."/>
            <person name="Watson M."/>
            <person name="Adriaenssens E.M."/>
            <person name="Foster-Nyarko E."/>
            <person name="Jarju S."/>
            <person name="Secka A."/>
            <person name="Antonio M."/>
            <person name="Oren A."/>
            <person name="Chaudhuri R.R."/>
            <person name="La Ragione R."/>
            <person name="Hildebrand F."/>
            <person name="Pallen M.J."/>
        </authorList>
    </citation>
    <scope>NUCLEOTIDE SEQUENCE</scope>
    <source>
        <strain evidence="8">ChiBcec21-2208</strain>
    </source>
</reference>
<dbReference type="InterPro" id="IPR011034">
    <property type="entry name" value="Formyl_transferase-like_C_sf"/>
</dbReference>
<name>A0A921IM32_9FIRM</name>
<evidence type="ECO:0000256" key="1">
    <source>
        <dbReference type="ARBA" id="ARBA00010699"/>
    </source>
</evidence>
<feature type="domain" description="Formyl transferase N-terminal" evidence="6">
    <location>
        <begin position="1"/>
        <end position="180"/>
    </location>
</feature>
<dbReference type="AlphaFoldDB" id="A0A921IM32"/>
<organism evidence="8 9">
    <name type="scientific">Subdoligranulum variabile</name>
    <dbReference type="NCBI Taxonomy" id="214851"/>
    <lineage>
        <taxon>Bacteria</taxon>
        <taxon>Bacillati</taxon>
        <taxon>Bacillota</taxon>
        <taxon>Clostridia</taxon>
        <taxon>Eubacteriales</taxon>
        <taxon>Oscillospiraceae</taxon>
        <taxon>Subdoligranulum</taxon>
    </lineage>
</organism>